<proteinExistence type="predicted"/>
<dbReference type="Proteomes" id="UP000626109">
    <property type="component" value="Unassembled WGS sequence"/>
</dbReference>
<accession>A0A813K1Z2</accession>
<name>A0A813K1Z2_POLGL</name>
<dbReference type="AlphaFoldDB" id="A0A813K1Z2"/>
<feature type="compositionally biased region" description="Polar residues" evidence="1">
    <location>
        <begin position="124"/>
        <end position="135"/>
    </location>
</feature>
<dbReference type="EMBL" id="CAJNNW010027010">
    <property type="protein sequence ID" value="CAE8689094.1"/>
    <property type="molecule type" value="Genomic_DNA"/>
</dbReference>
<reference evidence="2" key="1">
    <citation type="submission" date="2021-02" db="EMBL/GenBank/DDBJ databases">
        <authorList>
            <person name="Dougan E. K."/>
            <person name="Rhodes N."/>
            <person name="Thang M."/>
            <person name="Chan C."/>
        </authorList>
    </citation>
    <scope>NUCLEOTIDE SEQUENCE</scope>
</reference>
<feature type="region of interest" description="Disordered" evidence="1">
    <location>
        <begin position="110"/>
        <end position="135"/>
    </location>
</feature>
<feature type="non-terminal residue" evidence="2">
    <location>
        <position position="1"/>
    </location>
</feature>
<evidence type="ECO:0000313" key="3">
    <source>
        <dbReference type="Proteomes" id="UP000626109"/>
    </source>
</evidence>
<gene>
    <name evidence="2" type="ORF">PGLA2088_LOCUS26316</name>
</gene>
<protein>
    <submittedName>
        <fullName evidence="2">Uncharacterized protein</fullName>
    </submittedName>
</protein>
<evidence type="ECO:0000256" key="1">
    <source>
        <dbReference type="SAM" id="MobiDB-lite"/>
    </source>
</evidence>
<feature type="region of interest" description="Disordered" evidence="1">
    <location>
        <begin position="72"/>
        <end position="91"/>
    </location>
</feature>
<sequence length="135" mass="15170">VKVAAALRHCFLAPPSSSPSDSTRSCESRISEVIAQETFQKARSLARKVKKATDPTVQRNIDELLSRLQKKFGVRPEPSRSSGAMSFSDAELDTMRKEYKEGELRIRKDAEVPKAFLHRRTRGQRSTGLPQSRAK</sequence>
<evidence type="ECO:0000313" key="2">
    <source>
        <dbReference type="EMBL" id="CAE8689094.1"/>
    </source>
</evidence>
<comment type="caution">
    <text evidence="2">The sequence shown here is derived from an EMBL/GenBank/DDBJ whole genome shotgun (WGS) entry which is preliminary data.</text>
</comment>
<feature type="non-terminal residue" evidence="2">
    <location>
        <position position="135"/>
    </location>
</feature>
<organism evidence="2 3">
    <name type="scientific">Polarella glacialis</name>
    <name type="common">Dinoflagellate</name>
    <dbReference type="NCBI Taxonomy" id="89957"/>
    <lineage>
        <taxon>Eukaryota</taxon>
        <taxon>Sar</taxon>
        <taxon>Alveolata</taxon>
        <taxon>Dinophyceae</taxon>
        <taxon>Suessiales</taxon>
        <taxon>Suessiaceae</taxon>
        <taxon>Polarella</taxon>
    </lineage>
</organism>